<protein>
    <recommendedName>
        <fullName evidence="4">Hpt domain-containing protein</fullName>
    </recommendedName>
</protein>
<evidence type="ECO:0000313" key="3">
    <source>
        <dbReference type="Proteomes" id="UP000070319"/>
    </source>
</evidence>
<dbReference type="EMBL" id="LTDF01000180">
    <property type="protein sequence ID" value="KXT40272.1"/>
    <property type="molecule type" value="Genomic_DNA"/>
</dbReference>
<dbReference type="GO" id="GO:0000160">
    <property type="term" value="P:phosphorelay signal transduction system"/>
    <property type="evidence" value="ECO:0007669"/>
    <property type="project" value="InterPro"/>
</dbReference>
<name>A0A139KM66_9BACE</name>
<dbReference type="Gene3D" id="1.20.120.160">
    <property type="entry name" value="HPT domain"/>
    <property type="match status" value="1"/>
</dbReference>
<sequence length="109" mass="12709">MLSEVSDGIKLLRSFIAQSEKDRDELERAIKKSDRMKLRETAHRMQPSWDLLHTGDRLMAYRALLKDGTQDDTVVKEHTRQIMDYISTLIAEAEDEIKRQTNETENTDS</sequence>
<reference evidence="2 3" key="1">
    <citation type="submission" date="2016-02" db="EMBL/GenBank/DDBJ databases">
        <authorList>
            <person name="Wen L."/>
            <person name="He K."/>
            <person name="Yang H."/>
        </authorList>
    </citation>
    <scope>NUCLEOTIDE SEQUENCE [LARGE SCALE GENOMIC DNA]</scope>
    <source>
        <strain evidence="2 3">KLE1704</strain>
    </source>
</reference>
<dbReference type="SUPFAM" id="SSF47226">
    <property type="entry name" value="Histidine-containing phosphotransfer domain, HPT domain"/>
    <property type="match status" value="1"/>
</dbReference>
<feature type="coiled-coil region" evidence="1">
    <location>
        <begin position="9"/>
        <end position="36"/>
    </location>
</feature>
<dbReference type="PATRIC" id="fig|329854.7.peg.5679"/>
<keyword evidence="1" id="KW-0175">Coiled coil</keyword>
<accession>A0A139KM66</accession>
<evidence type="ECO:0008006" key="4">
    <source>
        <dbReference type="Google" id="ProtNLM"/>
    </source>
</evidence>
<proteinExistence type="predicted"/>
<dbReference type="InterPro" id="IPR036641">
    <property type="entry name" value="HPT_dom_sf"/>
</dbReference>
<evidence type="ECO:0000313" key="2">
    <source>
        <dbReference type="EMBL" id="KXT40272.1"/>
    </source>
</evidence>
<organism evidence="2">
    <name type="scientific">Bacteroides intestinalis</name>
    <dbReference type="NCBI Taxonomy" id="329854"/>
    <lineage>
        <taxon>Bacteria</taxon>
        <taxon>Pseudomonadati</taxon>
        <taxon>Bacteroidota</taxon>
        <taxon>Bacteroidia</taxon>
        <taxon>Bacteroidales</taxon>
        <taxon>Bacteroidaceae</taxon>
        <taxon>Bacteroides</taxon>
    </lineage>
</organism>
<dbReference type="AlphaFoldDB" id="A0A139KM66"/>
<comment type="caution">
    <text evidence="2">The sequence shown here is derived from an EMBL/GenBank/DDBJ whole genome shotgun (WGS) entry which is preliminary data.</text>
</comment>
<gene>
    <name evidence="2" type="ORF">HMPREF2531_05611</name>
</gene>
<evidence type="ECO:0000256" key="1">
    <source>
        <dbReference type="SAM" id="Coils"/>
    </source>
</evidence>
<dbReference type="Proteomes" id="UP000070319">
    <property type="component" value="Unassembled WGS sequence"/>
</dbReference>